<keyword evidence="4" id="KW-1185">Reference proteome</keyword>
<dbReference type="InterPro" id="IPR045851">
    <property type="entry name" value="AMP-bd_C_sf"/>
</dbReference>
<dbReference type="PANTHER" id="PTHR43859:SF5">
    <property type="entry name" value="ISOVALERATE--COA LIGASE AAE2"/>
    <property type="match status" value="1"/>
</dbReference>
<name>A0A2U1L9K8_ARTAN</name>
<comment type="caution">
    <text evidence="3">The sequence shown here is derived from an EMBL/GenBank/DDBJ whole genome shotgun (WGS) entry which is preliminary data.</text>
</comment>
<dbReference type="SUPFAM" id="SSF56801">
    <property type="entry name" value="Acetyl-CoA synthetase-like"/>
    <property type="match status" value="1"/>
</dbReference>
<dbReference type="Gene3D" id="3.40.50.12780">
    <property type="entry name" value="N-terminal domain of ligase-like"/>
    <property type="match status" value="1"/>
</dbReference>
<dbReference type="AlphaFoldDB" id="A0A2U1L9K8"/>
<dbReference type="STRING" id="35608.A0A2U1L9K8"/>
<sequence>MTGGAPPPPVVITMMENIGFDVSHLCSLTEIHGPGVEMKDPIKMENVEWDGTSIGEIMFRGNTDMSGYLKDLKATKEAFLDGWRQSGNLVVKHTDGYIEFKDRSKDIIISGGKNISSIEVKTAIYSHPAVLEVALVARLINIWVNHRVHLFVSFGMKMLNYQLASMINDR</sequence>
<accession>A0A2U1L9K8</accession>
<dbReference type="GO" id="GO:0016874">
    <property type="term" value="F:ligase activity"/>
    <property type="evidence" value="ECO:0007669"/>
    <property type="project" value="UniProtKB-KW"/>
</dbReference>
<comment type="similarity">
    <text evidence="1">Belongs to the ATP-dependent AMP-binding enzyme family.</text>
</comment>
<protein>
    <submittedName>
        <fullName evidence="3">AMP-dependent synthetase and ligase family protein</fullName>
    </submittedName>
</protein>
<dbReference type="OrthoDB" id="1724841at2759"/>
<dbReference type="Gene3D" id="3.30.300.30">
    <property type="match status" value="1"/>
</dbReference>
<organism evidence="3 4">
    <name type="scientific">Artemisia annua</name>
    <name type="common">Sweet wormwood</name>
    <dbReference type="NCBI Taxonomy" id="35608"/>
    <lineage>
        <taxon>Eukaryota</taxon>
        <taxon>Viridiplantae</taxon>
        <taxon>Streptophyta</taxon>
        <taxon>Embryophyta</taxon>
        <taxon>Tracheophyta</taxon>
        <taxon>Spermatophyta</taxon>
        <taxon>Magnoliopsida</taxon>
        <taxon>eudicotyledons</taxon>
        <taxon>Gunneridae</taxon>
        <taxon>Pentapetalae</taxon>
        <taxon>asterids</taxon>
        <taxon>campanulids</taxon>
        <taxon>Asterales</taxon>
        <taxon>Asteraceae</taxon>
        <taxon>Asteroideae</taxon>
        <taxon>Anthemideae</taxon>
        <taxon>Artemisiinae</taxon>
        <taxon>Artemisia</taxon>
    </lineage>
</organism>
<dbReference type="EMBL" id="PKPP01010649">
    <property type="protein sequence ID" value="PWA45666.1"/>
    <property type="molecule type" value="Genomic_DNA"/>
</dbReference>
<dbReference type="Proteomes" id="UP000245207">
    <property type="component" value="Unassembled WGS sequence"/>
</dbReference>
<reference evidence="3 4" key="1">
    <citation type="journal article" date="2018" name="Mol. Plant">
        <title>The genome of Artemisia annua provides insight into the evolution of Asteraceae family and artemisinin biosynthesis.</title>
        <authorList>
            <person name="Shen Q."/>
            <person name="Zhang L."/>
            <person name="Liao Z."/>
            <person name="Wang S."/>
            <person name="Yan T."/>
            <person name="Shi P."/>
            <person name="Liu M."/>
            <person name="Fu X."/>
            <person name="Pan Q."/>
            <person name="Wang Y."/>
            <person name="Lv Z."/>
            <person name="Lu X."/>
            <person name="Zhang F."/>
            <person name="Jiang W."/>
            <person name="Ma Y."/>
            <person name="Chen M."/>
            <person name="Hao X."/>
            <person name="Li L."/>
            <person name="Tang Y."/>
            <person name="Lv G."/>
            <person name="Zhou Y."/>
            <person name="Sun X."/>
            <person name="Brodelius P.E."/>
            <person name="Rose J.K.C."/>
            <person name="Tang K."/>
        </authorList>
    </citation>
    <scope>NUCLEOTIDE SEQUENCE [LARGE SCALE GENOMIC DNA]</scope>
    <source>
        <strain evidence="4">cv. Huhao1</strain>
        <tissue evidence="3">Leaf</tissue>
    </source>
</reference>
<proteinExistence type="inferred from homology"/>
<keyword evidence="2 3" id="KW-0436">Ligase</keyword>
<evidence type="ECO:0000256" key="2">
    <source>
        <dbReference type="ARBA" id="ARBA00022598"/>
    </source>
</evidence>
<evidence type="ECO:0000313" key="3">
    <source>
        <dbReference type="EMBL" id="PWA45666.1"/>
    </source>
</evidence>
<evidence type="ECO:0000256" key="1">
    <source>
        <dbReference type="ARBA" id="ARBA00006432"/>
    </source>
</evidence>
<evidence type="ECO:0000313" key="4">
    <source>
        <dbReference type="Proteomes" id="UP000245207"/>
    </source>
</evidence>
<gene>
    <name evidence="3" type="ORF">CTI12_AA515590</name>
</gene>
<dbReference type="PANTHER" id="PTHR43859">
    <property type="entry name" value="ACYL-ACTIVATING ENZYME"/>
    <property type="match status" value="1"/>
</dbReference>
<dbReference type="InterPro" id="IPR042099">
    <property type="entry name" value="ANL_N_sf"/>
</dbReference>